<dbReference type="Proteomes" id="UP001732700">
    <property type="component" value="Chromosome 5A"/>
</dbReference>
<reference evidence="1" key="2">
    <citation type="submission" date="2025-09" db="UniProtKB">
        <authorList>
            <consortium name="EnsemblPlants"/>
        </authorList>
    </citation>
    <scope>IDENTIFICATION</scope>
</reference>
<keyword evidence="2" id="KW-1185">Reference proteome</keyword>
<proteinExistence type="predicted"/>
<reference evidence="1" key="1">
    <citation type="submission" date="2021-05" db="EMBL/GenBank/DDBJ databases">
        <authorList>
            <person name="Scholz U."/>
            <person name="Mascher M."/>
            <person name="Fiebig A."/>
        </authorList>
    </citation>
    <scope>NUCLEOTIDE SEQUENCE [LARGE SCALE GENOMIC DNA]</scope>
</reference>
<organism evidence="1 2">
    <name type="scientific">Avena sativa</name>
    <name type="common">Oat</name>
    <dbReference type="NCBI Taxonomy" id="4498"/>
    <lineage>
        <taxon>Eukaryota</taxon>
        <taxon>Viridiplantae</taxon>
        <taxon>Streptophyta</taxon>
        <taxon>Embryophyta</taxon>
        <taxon>Tracheophyta</taxon>
        <taxon>Spermatophyta</taxon>
        <taxon>Magnoliopsida</taxon>
        <taxon>Liliopsida</taxon>
        <taxon>Poales</taxon>
        <taxon>Poaceae</taxon>
        <taxon>BOP clade</taxon>
        <taxon>Pooideae</taxon>
        <taxon>Poodae</taxon>
        <taxon>Poeae</taxon>
        <taxon>Poeae Chloroplast Group 1 (Aveneae type)</taxon>
        <taxon>Aveninae</taxon>
        <taxon>Avena</taxon>
    </lineage>
</organism>
<accession>A0ACD5XRY6</accession>
<evidence type="ECO:0000313" key="1">
    <source>
        <dbReference type="EnsemblPlants" id="AVESA.00010b.r2.5AG0845350.2.CDS"/>
    </source>
</evidence>
<dbReference type="EnsemblPlants" id="AVESA.00010b.r2.5AG0845350.2">
    <property type="protein sequence ID" value="AVESA.00010b.r2.5AG0845350.2.CDS"/>
    <property type="gene ID" value="AVESA.00010b.r2.5AG0845350"/>
</dbReference>
<protein>
    <submittedName>
        <fullName evidence="1">Uncharacterized protein</fullName>
    </submittedName>
</protein>
<evidence type="ECO:0000313" key="2">
    <source>
        <dbReference type="Proteomes" id="UP001732700"/>
    </source>
</evidence>
<sequence>MAVKRAAVLLPLLVHLQLMLLHGMASASSERRSGTIVRQPRPQPLLQEKATLLALKQSLILLSPSVLADWNESSDVCGFTGVACDWRRHHVISLSLAGMNISGAVPPVIGNLTHLRSLDMSSNFLMGRIPAELSNLRRLQVLILGRNQLSGGIPPSLSELASMFYLSLKENRLSGTIPAAIFKNCTRLGLVDFGSNDLSGEIPGEASVNVADWFAILNLYSNRLTGRLPRWLANCTYLYLLDVENNLLADELPATIISGKQQLKYLHLSNNNGFWSHDNNTNLEPFFVAVSNCSQILEIEAGAVGIGGLLPSRLGTMLPPNISHLNLELNKIKGQIPADISDVINITLMNLSSNQLNGTVPTSICALPKLERLSLSNNALMGTIPACIGNATSLGELDLSGNLLSGSIPSGIGIGLINLYLQNNRLSGEIPTRLAECIRLLHLDLSNNSLMGEVPERVSGTAIIYLNLSHNQIRGELPRGLGDMQQVQAIDLSWNNFTGMISPQLSSCRELEVLDLSHNSLTGVLPPSLDLLEDLKNLDVSDNSLTGEIPMNLTKCTSLKHFNLSYNDFVGHVPTTGVFANFTFLSYIGNPRLCGSVVKRNCQRHRSWYQTRKYLAVMCVCAAVLAFMLTILCAVSAKKIRDRLTVVREEMFRGRRSGGSSPVVKYKYPRITYQELVDATEEFSADRLVGAGSYGRVYRGTLQDGTMVAVKVLQLLSGNSTKSFSRECQVLKRIRHRNLMRIITACSLADFKALVLPFMAKGSLERCLYAGPPDELSLVQRVNICSDIAEGVAYLHHHSPVKVIHCDLKPSNVLINDDMTALVSDFGISRLVMSVGGVANTADVGASTINMLCGSIGYIPPEYGYGSDPTTKGDVYSFGVLVMEMVTRKKPTDDMFEAGLSLHKWVKSHYHGRADVVVDQVLACMVQDQTPEVRRMWDVAIGELLELGILCTHESASMRPTMMDAADDLDRLKRYLGGDTAATFASSLGFSSMTIEDIDG</sequence>
<name>A0ACD5XRY6_AVESA</name>